<evidence type="ECO:0000256" key="7">
    <source>
        <dbReference type="PIRNR" id="PIRNR006241"/>
    </source>
</evidence>
<evidence type="ECO:0000256" key="8">
    <source>
        <dbReference type="PIRSR" id="PIRSR006241-50"/>
    </source>
</evidence>
<dbReference type="PIRSF" id="PIRSF006241">
    <property type="entry name" value="HyI"/>
    <property type="match status" value="1"/>
</dbReference>
<sequence length="265" mass="30487">MALKFCANLSMMFTEHETLKARIEAAGKAGFHAFEVAFPYEAPLEDLHDVKEKYKMSLELINTFPGNEGQLGFAALPGREKEFRESLEKAISYAKALKCKRIHVMSGKIFSSKIVDSAMSDIYFENLSLAADLLEEERLIGLIEPINNRTVPGYFMNSFKTAVDVIKRINKPSLRLQLDIFHLQQIEGNITQKLKQLLPYTEHIQIAQVPDRHEPNTIGELNYKYVLKLLEDLKYDKWIGLEYIPEEDTSKGLSWLEEYGYSRRC</sequence>
<evidence type="ECO:0000256" key="6">
    <source>
        <dbReference type="ARBA" id="ARBA00023235"/>
    </source>
</evidence>
<evidence type="ECO:0000313" key="10">
    <source>
        <dbReference type="EMBL" id="KAK2704804.1"/>
    </source>
</evidence>
<dbReference type="InterPro" id="IPR013022">
    <property type="entry name" value="Xyl_isomerase-like_TIM-brl"/>
</dbReference>
<keyword evidence="11" id="KW-1185">Reference proteome</keyword>
<dbReference type="Proteomes" id="UP001187531">
    <property type="component" value="Unassembled WGS sequence"/>
</dbReference>
<dbReference type="AlphaFoldDB" id="A0AA88KWH2"/>
<comment type="catalytic activity">
    <reaction evidence="1 7">
        <text>3-hydroxypyruvate = 2-hydroxy-3-oxopropanoate</text>
        <dbReference type="Rhea" id="RHEA:11952"/>
        <dbReference type="ChEBI" id="CHEBI:17180"/>
        <dbReference type="ChEBI" id="CHEBI:57978"/>
        <dbReference type="EC" id="5.3.1.22"/>
    </reaction>
</comment>
<dbReference type="PANTHER" id="PTHR43489:SF6">
    <property type="entry name" value="HYDROXYPYRUVATE ISOMERASE-RELATED"/>
    <property type="match status" value="1"/>
</dbReference>
<feature type="domain" description="Xylose isomerase-like TIM barrel" evidence="9">
    <location>
        <begin position="24"/>
        <end position="258"/>
    </location>
</feature>
<accession>A0AA88KWH2</accession>
<evidence type="ECO:0000313" key="11">
    <source>
        <dbReference type="Proteomes" id="UP001187531"/>
    </source>
</evidence>
<dbReference type="GO" id="GO:0046487">
    <property type="term" value="P:glyoxylate metabolic process"/>
    <property type="evidence" value="ECO:0007669"/>
    <property type="project" value="TreeGrafter"/>
</dbReference>
<dbReference type="EMBL" id="JAVRJZ010000021">
    <property type="protein sequence ID" value="KAK2704804.1"/>
    <property type="molecule type" value="Genomic_DNA"/>
</dbReference>
<evidence type="ECO:0000259" key="9">
    <source>
        <dbReference type="Pfam" id="PF01261"/>
    </source>
</evidence>
<comment type="function">
    <text evidence="2 7">Catalyzes the reversible isomerization between hydroxypyruvate and 2-hydroxy-3-oxopropanoate (also termed tartronate semialdehyde).</text>
</comment>
<reference evidence="10" key="1">
    <citation type="submission" date="2023-07" db="EMBL/GenBank/DDBJ databases">
        <title>Chromosome-level genome assembly of Artemia franciscana.</title>
        <authorList>
            <person name="Jo E."/>
        </authorList>
    </citation>
    <scope>NUCLEOTIDE SEQUENCE</scope>
    <source>
        <tissue evidence="10">Whole body</tissue>
    </source>
</reference>
<dbReference type="Gene3D" id="3.20.20.150">
    <property type="entry name" value="Divalent-metal-dependent TIM barrel enzymes"/>
    <property type="match status" value="1"/>
</dbReference>
<dbReference type="InterPro" id="IPR050417">
    <property type="entry name" value="Sugar_Epim/Isomerase"/>
</dbReference>
<organism evidence="10 11">
    <name type="scientific">Artemia franciscana</name>
    <name type="common">Brine shrimp</name>
    <name type="synonym">Artemia sanfranciscana</name>
    <dbReference type="NCBI Taxonomy" id="6661"/>
    <lineage>
        <taxon>Eukaryota</taxon>
        <taxon>Metazoa</taxon>
        <taxon>Ecdysozoa</taxon>
        <taxon>Arthropoda</taxon>
        <taxon>Crustacea</taxon>
        <taxon>Branchiopoda</taxon>
        <taxon>Anostraca</taxon>
        <taxon>Artemiidae</taxon>
        <taxon>Artemia</taxon>
    </lineage>
</organism>
<dbReference type="FunFam" id="3.20.20.150:FF:000007">
    <property type="entry name" value="Hydroxypyruvate isomerase"/>
    <property type="match status" value="1"/>
</dbReference>
<comment type="similarity">
    <text evidence="3 7">Belongs to the hyi family.</text>
</comment>
<evidence type="ECO:0000256" key="1">
    <source>
        <dbReference type="ARBA" id="ARBA00000476"/>
    </source>
</evidence>
<dbReference type="PANTHER" id="PTHR43489">
    <property type="entry name" value="ISOMERASE"/>
    <property type="match status" value="1"/>
</dbReference>
<dbReference type="EC" id="5.3.1.22" evidence="4 7"/>
<evidence type="ECO:0000256" key="2">
    <source>
        <dbReference type="ARBA" id="ARBA00002968"/>
    </source>
</evidence>
<feature type="active site" description="Proton donor/acceptor" evidence="8">
    <location>
        <position position="144"/>
    </location>
</feature>
<protein>
    <recommendedName>
        <fullName evidence="5 7">Putative hydroxypyruvate isomerase</fullName>
        <ecNumber evidence="4 7">5.3.1.22</ecNumber>
    </recommendedName>
</protein>
<comment type="caution">
    <text evidence="10">The sequence shown here is derived from an EMBL/GenBank/DDBJ whole genome shotgun (WGS) entry which is preliminary data.</text>
</comment>
<dbReference type="InterPro" id="IPR036237">
    <property type="entry name" value="Xyl_isomerase-like_sf"/>
</dbReference>
<evidence type="ECO:0000256" key="3">
    <source>
        <dbReference type="ARBA" id="ARBA00005962"/>
    </source>
</evidence>
<dbReference type="InterPro" id="IPR026040">
    <property type="entry name" value="HyI-like"/>
</dbReference>
<evidence type="ECO:0000256" key="4">
    <source>
        <dbReference type="ARBA" id="ARBA00012570"/>
    </source>
</evidence>
<keyword evidence="6 7" id="KW-0413">Isomerase</keyword>
<dbReference type="GO" id="GO:0008903">
    <property type="term" value="F:hydroxypyruvate isomerase activity"/>
    <property type="evidence" value="ECO:0007669"/>
    <property type="project" value="UniProtKB-EC"/>
</dbReference>
<dbReference type="SUPFAM" id="SSF51658">
    <property type="entry name" value="Xylose isomerase-like"/>
    <property type="match status" value="1"/>
</dbReference>
<name>A0AA88KWH2_ARTSF</name>
<evidence type="ECO:0000256" key="5">
    <source>
        <dbReference type="ARBA" id="ARBA00017985"/>
    </source>
</evidence>
<feature type="active site" description="Proton donor/acceptor" evidence="8">
    <location>
        <position position="242"/>
    </location>
</feature>
<dbReference type="Pfam" id="PF01261">
    <property type="entry name" value="AP_endonuc_2"/>
    <property type="match status" value="1"/>
</dbReference>
<gene>
    <name evidence="10" type="ORF">QYM36_017000</name>
</gene>
<proteinExistence type="inferred from homology"/>